<name>A0A060HMY4_9ARCH</name>
<gene>
    <name evidence="3" type="ORF">NVIE_022540</name>
</gene>
<reference evidence="3 4" key="1">
    <citation type="journal article" date="2014" name="Int. J. Syst. Evol. Microbiol.">
        <title>Nitrososphaera viennensis gen. nov., sp. nov., an aerobic and mesophilic, ammonia-oxidizing archaeon from soil and a member of the archaeal phylum Thaumarchaeota.</title>
        <authorList>
            <person name="Stieglmeier M."/>
            <person name="Klingl A."/>
            <person name="Alves R.J."/>
            <person name="Rittmann S.K."/>
            <person name="Melcher M."/>
            <person name="Leisch N."/>
            <person name="Schleper C."/>
        </authorList>
    </citation>
    <scope>NUCLEOTIDE SEQUENCE [LARGE SCALE GENOMIC DNA]</scope>
    <source>
        <strain evidence="3">EN76</strain>
    </source>
</reference>
<dbReference type="InterPro" id="IPR010920">
    <property type="entry name" value="LSM_dom_sf"/>
</dbReference>
<feature type="domain" description="Lsm C-terminal" evidence="2">
    <location>
        <begin position="139"/>
        <end position="200"/>
    </location>
</feature>
<feature type="domain" description="Sm" evidence="1">
    <location>
        <begin position="79"/>
        <end position="114"/>
    </location>
</feature>
<evidence type="ECO:0000313" key="4">
    <source>
        <dbReference type="Proteomes" id="UP000027093"/>
    </source>
</evidence>
<proteinExistence type="predicted"/>
<dbReference type="InterPro" id="IPR028277">
    <property type="entry name" value="Lsm_C"/>
</dbReference>
<dbReference type="KEGG" id="nvn:NVIE_022540"/>
<accession>A0A060HMY4</accession>
<keyword evidence="3" id="KW-0687">Ribonucleoprotein</keyword>
<sequence>MARTSRPTFTLRTRARAWWRCSRTSLPGPRTLRVQRSAGTALLTAWKRCWPKNSYIYNRAIEKGMAAVVTRKFGEETLQFIGKKVAVETSDSKVYNGTLAGVDDKLDIVLDNVEGHGILKVILNGAFVKEIRLMEKPFDFKALAERLERAFPGLVKIREDVGAIIVMDKIKVTQSGVEEGTGLSADRVRSIFDAFMKETKKQSGV</sequence>
<dbReference type="AlphaFoldDB" id="A0A060HMY4"/>
<protein>
    <submittedName>
        <fullName evidence="3">Putative Sm-like ribonucleoprotein, core (Modular protein)</fullName>
    </submittedName>
</protein>
<dbReference type="Pfam" id="PF01423">
    <property type="entry name" value="LSM"/>
    <property type="match status" value="1"/>
</dbReference>
<dbReference type="GO" id="GO:1990904">
    <property type="term" value="C:ribonucleoprotein complex"/>
    <property type="evidence" value="ECO:0007669"/>
    <property type="project" value="UniProtKB-KW"/>
</dbReference>
<dbReference type="InterPro" id="IPR001163">
    <property type="entry name" value="Sm_dom_euk/arc"/>
</dbReference>
<keyword evidence="4" id="KW-1185">Reference proteome</keyword>
<evidence type="ECO:0000313" key="3">
    <source>
        <dbReference type="EMBL" id="AIC16515.1"/>
    </source>
</evidence>
<evidence type="ECO:0000259" key="2">
    <source>
        <dbReference type="Pfam" id="PF14894"/>
    </source>
</evidence>
<dbReference type="HOGENOM" id="CLU_1335090_0_0_2"/>
<dbReference type="Gene3D" id="3.30.310.60">
    <property type="entry name" value="Like-Sm ribonucleoprotein, C-terminal domain"/>
    <property type="match status" value="1"/>
</dbReference>
<organism evidence="3 4">
    <name type="scientific">Nitrososphaera viennensis EN76</name>
    <dbReference type="NCBI Taxonomy" id="926571"/>
    <lineage>
        <taxon>Archaea</taxon>
        <taxon>Nitrososphaerota</taxon>
        <taxon>Nitrososphaeria</taxon>
        <taxon>Nitrososphaerales</taxon>
        <taxon>Nitrososphaeraceae</taxon>
        <taxon>Nitrososphaera</taxon>
    </lineage>
</organism>
<dbReference type="Proteomes" id="UP000027093">
    <property type="component" value="Chromosome"/>
</dbReference>
<dbReference type="STRING" id="926571.NVIE_022540"/>
<dbReference type="SUPFAM" id="SSF50182">
    <property type="entry name" value="Sm-like ribonucleoproteins"/>
    <property type="match status" value="1"/>
</dbReference>
<dbReference type="EMBL" id="CP007536">
    <property type="protein sequence ID" value="AIC16515.1"/>
    <property type="molecule type" value="Genomic_DNA"/>
</dbReference>
<evidence type="ECO:0000259" key="1">
    <source>
        <dbReference type="Pfam" id="PF01423"/>
    </source>
</evidence>
<dbReference type="Gene3D" id="2.30.30.100">
    <property type="match status" value="1"/>
</dbReference>
<dbReference type="InterPro" id="IPR037156">
    <property type="entry name" value="Lsm_C_sf"/>
</dbReference>
<dbReference type="Pfam" id="PF14894">
    <property type="entry name" value="Lsm_C"/>
    <property type="match status" value="1"/>
</dbReference>